<evidence type="ECO:0000313" key="2">
    <source>
        <dbReference type="Proteomes" id="UP001152888"/>
    </source>
</evidence>
<evidence type="ECO:0000313" key="1">
    <source>
        <dbReference type="EMBL" id="CAH1998090.1"/>
    </source>
</evidence>
<dbReference type="AlphaFoldDB" id="A0A9P0LJM9"/>
<organism evidence="1 2">
    <name type="scientific">Acanthoscelides obtectus</name>
    <name type="common">Bean weevil</name>
    <name type="synonym">Bruchus obtectus</name>
    <dbReference type="NCBI Taxonomy" id="200917"/>
    <lineage>
        <taxon>Eukaryota</taxon>
        <taxon>Metazoa</taxon>
        <taxon>Ecdysozoa</taxon>
        <taxon>Arthropoda</taxon>
        <taxon>Hexapoda</taxon>
        <taxon>Insecta</taxon>
        <taxon>Pterygota</taxon>
        <taxon>Neoptera</taxon>
        <taxon>Endopterygota</taxon>
        <taxon>Coleoptera</taxon>
        <taxon>Polyphaga</taxon>
        <taxon>Cucujiformia</taxon>
        <taxon>Chrysomeloidea</taxon>
        <taxon>Chrysomelidae</taxon>
        <taxon>Bruchinae</taxon>
        <taxon>Bruchini</taxon>
        <taxon>Acanthoscelides</taxon>
    </lineage>
</organism>
<dbReference type="Proteomes" id="UP001152888">
    <property type="component" value="Unassembled WGS sequence"/>
</dbReference>
<feature type="non-terminal residue" evidence="1">
    <location>
        <position position="112"/>
    </location>
</feature>
<protein>
    <submittedName>
        <fullName evidence="1">Uncharacterized protein</fullName>
    </submittedName>
</protein>
<accession>A0A9P0LJM9</accession>
<sequence>LYFIFPTGKTQLQEKLKYINKKKIKRHIENLNLASIGLSKLREHIGRQAVQRTKHYHGILPDLSLLDVLSKPKNSLLGCTCIQNWFLDWLLLRSLNWFINWFLDWFFRIALI</sequence>
<comment type="caution">
    <text evidence="1">The sequence shown here is derived from an EMBL/GenBank/DDBJ whole genome shotgun (WGS) entry which is preliminary data.</text>
</comment>
<dbReference type="EMBL" id="CAKOFQ010007314">
    <property type="protein sequence ID" value="CAH1998090.1"/>
    <property type="molecule type" value="Genomic_DNA"/>
</dbReference>
<reference evidence="1" key="1">
    <citation type="submission" date="2022-03" db="EMBL/GenBank/DDBJ databases">
        <authorList>
            <person name="Sayadi A."/>
        </authorList>
    </citation>
    <scope>NUCLEOTIDE SEQUENCE</scope>
</reference>
<dbReference type="OrthoDB" id="341421at2759"/>
<name>A0A9P0LJM9_ACAOB</name>
<gene>
    <name evidence="1" type="ORF">ACAOBT_LOCUS24140</name>
</gene>
<proteinExistence type="predicted"/>
<keyword evidence="2" id="KW-1185">Reference proteome</keyword>